<evidence type="ECO:0000313" key="6">
    <source>
        <dbReference type="Proteomes" id="UP001217776"/>
    </source>
</evidence>
<dbReference type="RefSeq" id="WP_195601347.1">
    <property type="nucleotide sequence ID" value="NZ_JADNKL010000063.1"/>
</dbReference>
<dbReference type="Pfam" id="PF08541">
    <property type="entry name" value="ACP_syn_III_C"/>
    <property type="match status" value="1"/>
</dbReference>
<protein>
    <submittedName>
        <fullName evidence="5">Ketoacyl-ACP synthase III</fullName>
    </submittedName>
</protein>
<dbReference type="GO" id="GO:0004315">
    <property type="term" value="F:3-oxoacyl-[acyl-carrier-protein] synthase activity"/>
    <property type="evidence" value="ECO:0007669"/>
    <property type="project" value="InterPro"/>
</dbReference>
<evidence type="ECO:0000259" key="4">
    <source>
        <dbReference type="Pfam" id="PF08545"/>
    </source>
</evidence>
<reference evidence="5" key="1">
    <citation type="submission" date="2022-10" db="EMBL/GenBank/DDBJ databases">
        <title>Human gut microbiome strain richness.</title>
        <authorList>
            <person name="Chen-Liaw A."/>
        </authorList>
    </citation>
    <scope>NUCLEOTIDE SEQUENCE</scope>
    <source>
        <strain evidence="5">1001283st1_A3_1001283B150304_161114</strain>
    </source>
</reference>
<evidence type="ECO:0000256" key="2">
    <source>
        <dbReference type="ARBA" id="ARBA00023315"/>
    </source>
</evidence>
<proteinExistence type="predicted"/>
<dbReference type="Proteomes" id="UP001217776">
    <property type="component" value="Unassembled WGS sequence"/>
</dbReference>
<dbReference type="InterPro" id="IPR016039">
    <property type="entry name" value="Thiolase-like"/>
</dbReference>
<dbReference type="Gene3D" id="3.40.47.10">
    <property type="match status" value="1"/>
</dbReference>
<dbReference type="InterPro" id="IPR013747">
    <property type="entry name" value="ACP_syn_III_C"/>
</dbReference>
<feature type="domain" description="Beta-ketoacyl-[acyl-carrier-protein] synthase III C-terminal" evidence="3">
    <location>
        <begin position="252"/>
        <end position="335"/>
    </location>
</feature>
<accession>A0AAP3WH86</accession>
<keyword evidence="2" id="KW-0012">Acyltransferase</keyword>
<dbReference type="Pfam" id="PF08545">
    <property type="entry name" value="ACP_syn_III"/>
    <property type="match status" value="1"/>
</dbReference>
<evidence type="ECO:0000313" key="5">
    <source>
        <dbReference type="EMBL" id="MDC2239268.1"/>
    </source>
</evidence>
<feature type="domain" description="Beta-ketoacyl-[acyl-carrier-protein] synthase III N-terminal" evidence="4">
    <location>
        <begin position="114"/>
        <end position="185"/>
    </location>
</feature>
<evidence type="ECO:0000256" key="1">
    <source>
        <dbReference type="ARBA" id="ARBA00022679"/>
    </source>
</evidence>
<dbReference type="AlphaFoldDB" id="A0AAP3WH86"/>
<dbReference type="SUPFAM" id="SSF53901">
    <property type="entry name" value="Thiolase-like"/>
    <property type="match status" value="1"/>
</dbReference>
<dbReference type="GO" id="GO:0044550">
    <property type="term" value="P:secondary metabolite biosynthetic process"/>
    <property type="evidence" value="ECO:0007669"/>
    <property type="project" value="TreeGrafter"/>
</dbReference>
<dbReference type="PANTHER" id="PTHR34069">
    <property type="entry name" value="3-OXOACYL-[ACYL-CARRIER-PROTEIN] SYNTHASE 3"/>
    <property type="match status" value="1"/>
</dbReference>
<comment type="caution">
    <text evidence="5">The sequence shown here is derived from an EMBL/GenBank/DDBJ whole genome shotgun (WGS) entry which is preliminary data.</text>
</comment>
<organism evidence="5 6">
    <name type="scientific">Bacteroides thetaiotaomicron</name>
    <dbReference type="NCBI Taxonomy" id="818"/>
    <lineage>
        <taxon>Bacteria</taxon>
        <taxon>Pseudomonadati</taxon>
        <taxon>Bacteroidota</taxon>
        <taxon>Bacteroidia</taxon>
        <taxon>Bacteroidales</taxon>
        <taxon>Bacteroidaceae</taxon>
        <taxon>Bacteroides</taxon>
    </lineage>
</organism>
<dbReference type="EMBL" id="JAQNVG010000086">
    <property type="protein sequence ID" value="MDC2239268.1"/>
    <property type="molecule type" value="Genomic_DNA"/>
</dbReference>
<name>A0AAP3WH86_BACT4</name>
<gene>
    <name evidence="5" type="ORF">PO127_26330</name>
</gene>
<sequence>MAFFKFENIKISSVATSVPTKVVRCEDFYTLFGEEAVKKFQESTGIKEFRKTSKYQTASDLCYVAAENIIKTKNVDRKEIRALVFIAHSTDYRRPATACVLHKRLGLDKDCMSFDVNLGCSAFVYGLNIICSLMANSDVNKALLLVGETLSKMTNSKDKSVAMLFGDGGSAILLEKTREDSSIMGILKTSGDGYKSIIAPAGGFRNLDVTSEEFMWPDGNVRTLYNTYMQGEDVFAFTISSVPDTVKEFWAKTETTAKDYDCFAFHQANLFINKMLCRKLGLEMAKMPLSLDRFGNPSAAAIPMVICDTYGKDEESKELNVLMCGFGVGLSWGVCSAIINVKDILPIIETDEVFEEGIIKRPEDLLKK</sequence>
<dbReference type="CDD" id="cd00830">
    <property type="entry name" value="KAS_III"/>
    <property type="match status" value="1"/>
</dbReference>
<dbReference type="GO" id="GO:0006633">
    <property type="term" value="P:fatty acid biosynthetic process"/>
    <property type="evidence" value="ECO:0007669"/>
    <property type="project" value="InterPro"/>
</dbReference>
<evidence type="ECO:0000259" key="3">
    <source>
        <dbReference type="Pfam" id="PF08541"/>
    </source>
</evidence>
<dbReference type="InterPro" id="IPR013751">
    <property type="entry name" value="ACP_syn_III_N"/>
</dbReference>
<keyword evidence="1" id="KW-0808">Transferase</keyword>
<dbReference type="PANTHER" id="PTHR34069:SF2">
    <property type="entry name" value="BETA-KETOACYL-[ACYL-CARRIER-PROTEIN] SYNTHASE III"/>
    <property type="match status" value="1"/>
</dbReference>